<name>A0A0W0YQW5_9GAMM</name>
<dbReference type="Pfam" id="PF01874">
    <property type="entry name" value="CitG"/>
    <property type="match status" value="1"/>
</dbReference>
<accession>A0A0W0YQW5</accession>
<dbReference type="InterPro" id="IPR002736">
    <property type="entry name" value="CitG"/>
</dbReference>
<comment type="caution">
    <text evidence="6">The sequence shown here is derived from an EMBL/GenBank/DDBJ whole genome shotgun (WGS) entry which is preliminary data.</text>
</comment>
<proteinExistence type="predicted"/>
<dbReference type="EC" id="2.4.2.52" evidence="2"/>
<keyword evidence="3" id="KW-0808">Transferase</keyword>
<keyword evidence="5" id="KW-0067">ATP-binding</keyword>
<dbReference type="Gene3D" id="1.10.4200.10">
    <property type="entry name" value="Triphosphoribosyl-dephospho-CoA protein"/>
    <property type="match status" value="1"/>
</dbReference>
<keyword evidence="4" id="KW-0547">Nucleotide-binding</keyword>
<reference evidence="6 7" key="1">
    <citation type="submission" date="2015-11" db="EMBL/GenBank/DDBJ databases">
        <title>Genomic analysis of 38 Legionella species identifies large and diverse effector repertoires.</title>
        <authorList>
            <person name="Burstein D."/>
            <person name="Amaro F."/>
            <person name="Zusman T."/>
            <person name="Lifshitz Z."/>
            <person name="Cohen O."/>
            <person name="Gilbert J.A."/>
            <person name="Pupko T."/>
            <person name="Shuman H.A."/>
            <person name="Segal G."/>
        </authorList>
    </citation>
    <scope>NUCLEOTIDE SEQUENCE [LARGE SCALE GENOMIC DNA]</scope>
    <source>
        <strain evidence="6 7">Mt.St.Helens-4</strain>
    </source>
</reference>
<dbReference type="eggNOG" id="COG1767">
    <property type="taxonomic scope" value="Bacteria"/>
</dbReference>
<evidence type="ECO:0000256" key="4">
    <source>
        <dbReference type="ARBA" id="ARBA00022741"/>
    </source>
</evidence>
<evidence type="ECO:0000256" key="2">
    <source>
        <dbReference type="ARBA" id="ARBA00012074"/>
    </source>
</evidence>
<dbReference type="GO" id="GO:0005524">
    <property type="term" value="F:ATP binding"/>
    <property type="evidence" value="ECO:0007669"/>
    <property type="project" value="UniProtKB-KW"/>
</dbReference>
<dbReference type="PANTHER" id="PTHR30201">
    <property type="entry name" value="TRIPHOSPHORIBOSYL-DEPHOSPHO-COA SYNTHASE"/>
    <property type="match status" value="1"/>
</dbReference>
<dbReference type="EMBL" id="LNYV01000011">
    <property type="protein sequence ID" value="KTD58902.1"/>
    <property type="molecule type" value="Genomic_DNA"/>
</dbReference>
<dbReference type="OrthoDB" id="114886at2"/>
<protein>
    <recommendedName>
        <fullName evidence="2">triphosphoribosyl-dephospho-CoA synthase</fullName>
        <ecNumber evidence="2">2.4.2.52</ecNumber>
    </recommendedName>
</protein>
<sequence>MNIIPCCERTLARMAIRSLYFEVKAYPKPGLVSFIDSGAHHDMNGETFYRSLFTLRHYFYQISKKGLTSNSFEELKEIAIQAEQRMLEKTFGVNTHRGAIFALGLLCVSVMRLAHKKKSFTPADVHLQLLSDWPIHLRNHAGNLESHGAEVRRKYKVVDAMQMAIQGYNLLFQLLPEFIALFVKTKSLDTVCLFAYGALLGRIDDTNILYKKGKTGLDYAQCKVTELLAIPCLQTRRQRALELHQLFSEIGISPGGVADLIGVLLFLGQLFCQSFRDIRFFKMKVPSSGLHHA</sequence>
<dbReference type="PANTHER" id="PTHR30201:SF2">
    <property type="entry name" value="2-(5''-TRIPHOSPHORIBOSYL)-3'-DEPHOSPHOCOENZYME-A SYNTHASE"/>
    <property type="match status" value="1"/>
</dbReference>
<dbReference type="GO" id="GO:0051191">
    <property type="term" value="P:prosthetic group biosynthetic process"/>
    <property type="evidence" value="ECO:0007669"/>
    <property type="project" value="TreeGrafter"/>
</dbReference>
<gene>
    <name evidence="6" type="ORF">Lsai_0702</name>
</gene>
<evidence type="ECO:0000256" key="5">
    <source>
        <dbReference type="ARBA" id="ARBA00022840"/>
    </source>
</evidence>
<evidence type="ECO:0000313" key="7">
    <source>
        <dbReference type="Proteomes" id="UP000054621"/>
    </source>
</evidence>
<organism evidence="6 7">
    <name type="scientific">Legionella sainthelensi</name>
    <dbReference type="NCBI Taxonomy" id="28087"/>
    <lineage>
        <taxon>Bacteria</taxon>
        <taxon>Pseudomonadati</taxon>
        <taxon>Pseudomonadota</taxon>
        <taxon>Gammaproteobacteria</taxon>
        <taxon>Legionellales</taxon>
        <taxon>Legionellaceae</taxon>
        <taxon>Legionella</taxon>
    </lineage>
</organism>
<dbReference type="Proteomes" id="UP000054621">
    <property type="component" value="Unassembled WGS sequence"/>
</dbReference>
<comment type="catalytic activity">
    <reaction evidence="1">
        <text>3'-dephospho-CoA + ATP = 2'-(5''-triphospho-alpha-D-ribosyl)-3'-dephospho-CoA + adenine</text>
        <dbReference type="Rhea" id="RHEA:15117"/>
        <dbReference type="ChEBI" id="CHEBI:16708"/>
        <dbReference type="ChEBI" id="CHEBI:30616"/>
        <dbReference type="ChEBI" id="CHEBI:57328"/>
        <dbReference type="ChEBI" id="CHEBI:61378"/>
        <dbReference type="EC" id="2.4.2.52"/>
    </reaction>
</comment>
<evidence type="ECO:0000313" key="6">
    <source>
        <dbReference type="EMBL" id="KTD58902.1"/>
    </source>
</evidence>
<dbReference type="GO" id="GO:0046917">
    <property type="term" value="F:triphosphoribosyl-dephospho-CoA synthase activity"/>
    <property type="evidence" value="ECO:0007669"/>
    <property type="project" value="UniProtKB-EC"/>
</dbReference>
<dbReference type="RefSeq" id="WP_051544750.1">
    <property type="nucleotide sequence ID" value="NZ_CAAAJE010000023.1"/>
</dbReference>
<evidence type="ECO:0000256" key="1">
    <source>
        <dbReference type="ARBA" id="ARBA00001210"/>
    </source>
</evidence>
<dbReference type="PATRIC" id="fig|28087.4.peg.750"/>
<dbReference type="AlphaFoldDB" id="A0A0W0YQW5"/>
<dbReference type="STRING" id="28087.Lsai_0702"/>
<evidence type="ECO:0000256" key="3">
    <source>
        <dbReference type="ARBA" id="ARBA00022679"/>
    </source>
</evidence>